<dbReference type="RefSeq" id="WP_307227693.1">
    <property type="nucleotide sequence ID" value="NZ_JAUSTT010000006.1"/>
</dbReference>
<name>A0ABT9WQG1_9BACI</name>
<keyword evidence="2" id="KW-1185">Reference proteome</keyword>
<comment type="caution">
    <text evidence="1">The sequence shown here is derived from an EMBL/GenBank/DDBJ whole genome shotgun (WGS) entry which is preliminary data.</text>
</comment>
<organism evidence="1 2">
    <name type="scientific">Bacillus chungangensis</name>
    <dbReference type="NCBI Taxonomy" id="587633"/>
    <lineage>
        <taxon>Bacteria</taxon>
        <taxon>Bacillati</taxon>
        <taxon>Bacillota</taxon>
        <taxon>Bacilli</taxon>
        <taxon>Bacillales</taxon>
        <taxon>Bacillaceae</taxon>
        <taxon>Bacillus</taxon>
    </lineage>
</organism>
<gene>
    <name evidence="1" type="ORF">J2S08_001232</name>
</gene>
<protein>
    <recommendedName>
        <fullName evidence="3">DUF2877 domain-containing protein</fullName>
    </recommendedName>
</protein>
<proteinExistence type="predicted"/>
<dbReference type="Pfam" id="PF11392">
    <property type="entry name" value="AllH"/>
    <property type="match status" value="1"/>
</dbReference>
<dbReference type="EMBL" id="JAUSTT010000006">
    <property type="protein sequence ID" value="MDQ0175398.1"/>
    <property type="molecule type" value="Genomic_DNA"/>
</dbReference>
<accession>A0ABT9WQG1</accession>
<evidence type="ECO:0000313" key="1">
    <source>
        <dbReference type="EMBL" id="MDQ0175398.1"/>
    </source>
</evidence>
<dbReference type="Proteomes" id="UP001223586">
    <property type="component" value="Unassembled WGS sequence"/>
</dbReference>
<dbReference type="InterPro" id="IPR021530">
    <property type="entry name" value="AllH-like"/>
</dbReference>
<evidence type="ECO:0000313" key="2">
    <source>
        <dbReference type="Proteomes" id="UP001223586"/>
    </source>
</evidence>
<reference evidence="1 2" key="1">
    <citation type="submission" date="2023-07" db="EMBL/GenBank/DDBJ databases">
        <title>Genomic Encyclopedia of Type Strains, Phase IV (KMG-IV): sequencing the most valuable type-strain genomes for metagenomic binning, comparative biology and taxonomic classification.</title>
        <authorList>
            <person name="Goeker M."/>
        </authorList>
    </citation>
    <scope>NUCLEOTIDE SEQUENCE [LARGE SCALE GENOMIC DNA]</scope>
    <source>
        <strain evidence="1 2">DSM 23837</strain>
    </source>
</reference>
<sequence>MLNQSTFVVEEYHQHIPLLLKKYKSGYVHSKFSNGMNIRMGDCLLFIGTTKNGHLPFGIHMQKQTVQQLIGSMKECSSVTWNDASAQLSFEDHLIVSFNNAIPYKNYVKKLIGSKGTLLPYLAEFAAVLSNHAESTGLDLNMKQFLDVEDKSNVDVSFQVDNETGKQVCALMNAVFSSDRQEIEKVVRYFLGRGKGLTPSGDDHIVGLLAIHTITEAFHPIFLQTVKDLIEQESLTTDISKEYLTYALKGEFSSSVANVMNDLTVTNRQINLKKHLLSLMSMGHSSGVDTAFGMLIGIAAIRRNN</sequence>
<evidence type="ECO:0008006" key="3">
    <source>
        <dbReference type="Google" id="ProtNLM"/>
    </source>
</evidence>